<proteinExistence type="predicted"/>
<dbReference type="AlphaFoldDB" id="A0A078M2M2"/>
<gene>
    <name evidence="2" type="ORF">BN1050_00608</name>
</gene>
<evidence type="ECO:0000256" key="1">
    <source>
        <dbReference type="SAM" id="Phobius"/>
    </source>
</evidence>
<organism evidence="2">
    <name type="scientific">Metalysinibacillus saudimassiliensis</name>
    <dbReference type="NCBI Taxonomy" id="1461583"/>
    <lineage>
        <taxon>Bacteria</taxon>
        <taxon>Bacillati</taxon>
        <taxon>Bacillota</taxon>
        <taxon>Bacilli</taxon>
        <taxon>Bacillales</taxon>
        <taxon>Caryophanaceae</taxon>
        <taxon>Metalysinibacillus</taxon>
    </lineage>
</organism>
<sequence>MKDKLTKELEHIRFTRQQHVIEATKPKAKKANWQYRTVLVAFALLTLFFTATFVGNGKSLQTAMQRSENTALQLLGNTYVLIILYFGIVLAIRYAQIRFYERKRATAVVTCPHCGHVLTKRERMKLWLYGTMHGKKCTSCEARYYSTRKSTQRTAATYPLTYLAIFVPANIFPNLAVGLFVGFVGALLLVSTAYQAIELQENDPNQEPIKPLW</sequence>
<dbReference type="PATRIC" id="fig|1461583.4.peg.580"/>
<dbReference type="EMBL" id="LN483073">
    <property type="protein sequence ID" value="CEA00430.1"/>
    <property type="molecule type" value="Genomic_DNA"/>
</dbReference>
<keyword evidence="1" id="KW-0472">Membrane</keyword>
<reference evidence="2" key="1">
    <citation type="submission" date="2014-07" db="EMBL/GenBank/DDBJ databases">
        <authorList>
            <person name="Urmite Genomes Urmite Genomes"/>
        </authorList>
    </citation>
    <scope>NUCLEOTIDE SEQUENCE</scope>
    <source>
        <strain evidence="2">13S34_air</strain>
    </source>
</reference>
<feature type="transmembrane region" description="Helical" evidence="1">
    <location>
        <begin position="74"/>
        <end position="95"/>
    </location>
</feature>
<keyword evidence="1" id="KW-1133">Transmembrane helix</keyword>
<protein>
    <recommendedName>
        <fullName evidence="3">Cxxc_20_cxxc protein</fullName>
    </recommendedName>
</protein>
<name>A0A078M2M2_9BACL</name>
<evidence type="ECO:0008006" key="3">
    <source>
        <dbReference type="Google" id="ProtNLM"/>
    </source>
</evidence>
<accession>A0A078M2M2</accession>
<evidence type="ECO:0000313" key="2">
    <source>
        <dbReference type="EMBL" id="CEA00430.1"/>
    </source>
</evidence>
<dbReference type="HOGENOM" id="CLU_1293099_0_0_9"/>
<keyword evidence="1" id="KW-0812">Transmembrane</keyword>
<feature type="transmembrane region" description="Helical" evidence="1">
    <location>
        <begin position="35"/>
        <end position="54"/>
    </location>
</feature>